<proteinExistence type="inferred from homology"/>
<evidence type="ECO:0000256" key="4">
    <source>
        <dbReference type="RuleBase" id="RU362042"/>
    </source>
</evidence>
<dbReference type="InterPro" id="IPR019533">
    <property type="entry name" value="Peptidase_S26"/>
</dbReference>
<protein>
    <recommendedName>
        <fullName evidence="4">Signal peptidase I</fullName>
        <ecNumber evidence="4">3.4.21.89</ecNumber>
    </recommendedName>
</protein>
<feature type="active site" evidence="3">
    <location>
        <position position="75"/>
    </location>
</feature>
<organism evidence="6 7">
    <name type="scientific">Streptomyces dangxiongensis</name>
    <dbReference type="NCBI Taxonomy" id="1442032"/>
    <lineage>
        <taxon>Bacteria</taxon>
        <taxon>Bacillati</taxon>
        <taxon>Actinomycetota</taxon>
        <taxon>Actinomycetes</taxon>
        <taxon>Kitasatosporales</taxon>
        <taxon>Streptomycetaceae</taxon>
        <taxon>Streptomyces</taxon>
    </lineage>
</organism>
<dbReference type="PANTHER" id="PTHR43390:SF1">
    <property type="entry name" value="CHLOROPLAST PROCESSING PEPTIDASE"/>
    <property type="match status" value="1"/>
</dbReference>
<sequence length="152" mass="16842">MILAVSLLIPASAAVAVVLMVVARRRLIVVDVEGLSMQPEYEPGDRVLVRRGVIPRRGQVVVVKRPAVDLPEWAKPLAVPEERRSVTAQGWMIKRVAGTSGDSWWSQETGTEHLIPEGHLYLLGDNPERSLDSRLIGLIPVDQLLGTVWKRL</sequence>
<feature type="active site" evidence="3">
    <location>
        <position position="36"/>
    </location>
</feature>
<dbReference type="OrthoDB" id="5518017at2"/>
<dbReference type="NCBIfam" id="TIGR02227">
    <property type="entry name" value="sigpep_I_bact"/>
    <property type="match status" value="1"/>
</dbReference>
<feature type="domain" description="Peptidase S26" evidence="5">
    <location>
        <begin position="112"/>
        <end position="148"/>
    </location>
</feature>
<dbReference type="GO" id="GO:0009003">
    <property type="term" value="F:signal peptidase activity"/>
    <property type="evidence" value="ECO:0007669"/>
    <property type="project" value="UniProtKB-EC"/>
</dbReference>
<keyword evidence="4 6" id="KW-0378">Hydrolase</keyword>
<evidence type="ECO:0000259" key="5">
    <source>
        <dbReference type="Pfam" id="PF10502"/>
    </source>
</evidence>
<keyword evidence="7" id="KW-1185">Reference proteome</keyword>
<dbReference type="Gene3D" id="2.10.109.10">
    <property type="entry name" value="Umud Fragment, subunit A"/>
    <property type="match status" value="1"/>
</dbReference>
<dbReference type="GO" id="GO:0005886">
    <property type="term" value="C:plasma membrane"/>
    <property type="evidence" value="ECO:0007669"/>
    <property type="project" value="UniProtKB-SubCell"/>
</dbReference>
<dbReference type="PANTHER" id="PTHR43390">
    <property type="entry name" value="SIGNAL PEPTIDASE I"/>
    <property type="match status" value="1"/>
</dbReference>
<reference evidence="6 7" key="1">
    <citation type="submission" date="2018-10" db="EMBL/GenBank/DDBJ databases">
        <title>The genome of Streptomyces dangxiongensis Z022.</title>
        <authorList>
            <person name="Zhang B."/>
        </authorList>
    </citation>
    <scope>NUCLEOTIDE SEQUENCE [LARGE SCALE GENOMIC DNA]</scope>
    <source>
        <strain evidence="6 7">Z022</strain>
    </source>
</reference>
<evidence type="ECO:0000256" key="3">
    <source>
        <dbReference type="PIRSR" id="PIRSR600223-1"/>
    </source>
</evidence>
<comment type="catalytic activity">
    <reaction evidence="4">
        <text>Cleavage of hydrophobic, N-terminal signal or leader sequences from secreted and periplasmic proteins.</text>
        <dbReference type="EC" id="3.4.21.89"/>
    </reaction>
</comment>
<evidence type="ECO:0000256" key="1">
    <source>
        <dbReference type="ARBA" id="ARBA00004401"/>
    </source>
</evidence>
<dbReference type="AlphaFoldDB" id="A0A3G2JG49"/>
<dbReference type="PRINTS" id="PR00727">
    <property type="entry name" value="LEADERPTASE"/>
</dbReference>
<dbReference type="Pfam" id="PF10502">
    <property type="entry name" value="Peptidase_S26"/>
    <property type="match status" value="2"/>
</dbReference>
<dbReference type="InterPro" id="IPR036286">
    <property type="entry name" value="LexA/Signal_pep-like_sf"/>
</dbReference>
<evidence type="ECO:0000313" key="7">
    <source>
        <dbReference type="Proteomes" id="UP000268329"/>
    </source>
</evidence>
<feature type="domain" description="Peptidase S26" evidence="5">
    <location>
        <begin position="12"/>
        <end position="103"/>
    </location>
</feature>
<dbReference type="SUPFAM" id="SSF51306">
    <property type="entry name" value="LexA/Signal peptidase"/>
    <property type="match status" value="1"/>
</dbReference>
<keyword evidence="4" id="KW-0645">Protease</keyword>
<comment type="subcellular location">
    <subcellularLocation>
        <location evidence="1">Cell membrane</location>
        <topology evidence="1">Single-pass type II membrane protein</topology>
    </subcellularLocation>
    <subcellularLocation>
        <location evidence="4">Membrane</location>
        <topology evidence="4">Single-pass type II membrane protein</topology>
    </subcellularLocation>
</comment>
<name>A0A3G2JG49_9ACTN</name>
<dbReference type="CDD" id="cd06530">
    <property type="entry name" value="S26_SPase_I"/>
    <property type="match status" value="1"/>
</dbReference>
<dbReference type="RefSeq" id="WP_121787096.1">
    <property type="nucleotide sequence ID" value="NZ_CP033073.1"/>
</dbReference>
<dbReference type="GO" id="GO:0006465">
    <property type="term" value="P:signal peptide processing"/>
    <property type="evidence" value="ECO:0007669"/>
    <property type="project" value="InterPro"/>
</dbReference>
<dbReference type="GO" id="GO:0004252">
    <property type="term" value="F:serine-type endopeptidase activity"/>
    <property type="evidence" value="ECO:0007669"/>
    <property type="project" value="InterPro"/>
</dbReference>
<dbReference type="EC" id="3.4.21.89" evidence="4"/>
<evidence type="ECO:0000256" key="2">
    <source>
        <dbReference type="ARBA" id="ARBA00009370"/>
    </source>
</evidence>
<dbReference type="InterPro" id="IPR000223">
    <property type="entry name" value="Pept_S26A_signal_pept_1"/>
</dbReference>
<dbReference type="KEGG" id="sdd:D9753_12520"/>
<accession>A0A3G2JG49</accession>
<evidence type="ECO:0000313" key="6">
    <source>
        <dbReference type="EMBL" id="AYN39609.1"/>
    </source>
</evidence>
<dbReference type="Proteomes" id="UP000268329">
    <property type="component" value="Chromosome"/>
</dbReference>
<comment type="similarity">
    <text evidence="2 4">Belongs to the peptidase S26 family.</text>
</comment>
<gene>
    <name evidence="6" type="primary">lepB</name>
    <name evidence="6" type="ORF">D9753_12520</name>
</gene>
<dbReference type="EMBL" id="CP033073">
    <property type="protein sequence ID" value="AYN39609.1"/>
    <property type="molecule type" value="Genomic_DNA"/>
</dbReference>